<protein>
    <recommendedName>
        <fullName evidence="2">Ribosomal silencing factor RsfS</fullName>
    </recommendedName>
</protein>
<dbReference type="RefSeq" id="WP_094689449.1">
    <property type="nucleotide sequence ID" value="NZ_JACBYZ010000001.1"/>
</dbReference>
<dbReference type="GO" id="GO:0005737">
    <property type="term" value="C:cytoplasm"/>
    <property type="evidence" value="ECO:0007669"/>
    <property type="project" value="UniProtKB-SubCell"/>
</dbReference>
<keyword evidence="2" id="KW-0678">Repressor</keyword>
<comment type="function">
    <text evidence="2">Functions as a ribosomal silencing factor. Interacts with ribosomal protein uL14 (rplN), blocking formation of intersubunit bridge B8. Prevents association of the 30S and 50S ribosomal subunits and the formation of functional ribosomes, thus repressing translation.</text>
</comment>
<keyword evidence="4" id="KW-1185">Reference proteome</keyword>
<dbReference type="Pfam" id="PF02410">
    <property type="entry name" value="RsfS"/>
    <property type="match status" value="1"/>
</dbReference>
<evidence type="ECO:0000256" key="2">
    <source>
        <dbReference type="HAMAP-Rule" id="MF_01477"/>
    </source>
</evidence>
<dbReference type="PANTHER" id="PTHR21043:SF0">
    <property type="entry name" value="MITOCHONDRIAL ASSEMBLY OF RIBOSOMAL LARGE SUBUNIT PROTEIN 1"/>
    <property type="match status" value="1"/>
</dbReference>
<dbReference type="GO" id="GO:0090071">
    <property type="term" value="P:negative regulation of ribosome biogenesis"/>
    <property type="evidence" value="ECO:0007669"/>
    <property type="project" value="UniProtKB-UniRule"/>
</dbReference>
<keyword evidence="2" id="KW-0963">Cytoplasm</keyword>
<dbReference type="Gene3D" id="3.30.460.10">
    <property type="entry name" value="Beta Polymerase, domain 2"/>
    <property type="match status" value="1"/>
</dbReference>
<dbReference type="OrthoDB" id="9793681at2"/>
<dbReference type="Proteomes" id="UP000228976">
    <property type="component" value="Unassembled WGS sequence"/>
</dbReference>
<sequence length="132" mass="14784">MSVREDTVVALQKAAEAANEAKAADIVAIDVSEPVAITDAFLLATASSPRQVLAVAEEVEKKLRQECDLHPRSREGLLEAQWTLLDYDDFVVHIFNEEAREFYGLEKLWGDCPHIELHLEHPETTKKADADE</sequence>
<dbReference type="EMBL" id="MWWU01000002">
    <property type="protein sequence ID" value="OZG55839.1"/>
    <property type="molecule type" value="Genomic_DNA"/>
</dbReference>
<dbReference type="HAMAP" id="MF_01477">
    <property type="entry name" value="Iojap_RsfS"/>
    <property type="match status" value="1"/>
</dbReference>
<comment type="subcellular location">
    <subcellularLocation>
        <location evidence="2">Cytoplasm</location>
    </subcellularLocation>
</comment>
<name>A0A261F9J7_9BIFI</name>
<dbReference type="GO" id="GO:0017148">
    <property type="term" value="P:negative regulation of translation"/>
    <property type="evidence" value="ECO:0007669"/>
    <property type="project" value="UniProtKB-UniRule"/>
</dbReference>
<dbReference type="InterPro" id="IPR004394">
    <property type="entry name" value="Iojap/RsfS/C7orf30"/>
</dbReference>
<gene>
    <name evidence="2" type="primary">rsfS</name>
    <name evidence="3" type="ORF">AEAE_0327</name>
</gene>
<dbReference type="NCBIfam" id="TIGR00090">
    <property type="entry name" value="rsfS_iojap_ybeB"/>
    <property type="match status" value="1"/>
</dbReference>
<reference evidence="3 4" key="1">
    <citation type="journal article" date="2017" name="BMC Genomics">
        <title>Comparative genomic and phylogenomic analyses of the Bifidobacteriaceae family.</title>
        <authorList>
            <person name="Lugli G.A."/>
            <person name="Milani C."/>
            <person name="Turroni F."/>
            <person name="Duranti S."/>
            <person name="Mancabelli L."/>
            <person name="Mangifesta M."/>
            <person name="Ferrario C."/>
            <person name="Modesto M."/>
            <person name="Mattarelli P."/>
            <person name="Jiri K."/>
            <person name="van Sinderen D."/>
            <person name="Ventura M."/>
        </authorList>
    </citation>
    <scope>NUCLEOTIDE SEQUENCE [LARGE SCALE GENOMIC DNA]</scope>
    <source>
        <strain evidence="3 4">LMG 21773</strain>
    </source>
</reference>
<dbReference type="GO" id="GO:0042256">
    <property type="term" value="P:cytosolic ribosome assembly"/>
    <property type="evidence" value="ECO:0007669"/>
    <property type="project" value="UniProtKB-UniRule"/>
</dbReference>
<organism evidence="3 4">
    <name type="scientific">Aeriscardovia aeriphila</name>
    <dbReference type="NCBI Taxonomy" id="218139"/>
    <lineage>
        <taxon>Bacteria</taxon>
        <taxon>Bacillati</taxon>
        <taxon>Actinomycetota</taxon>
        <taxon>Actinomycetes</taxon>
        <taxon>Bifidobacteriales</taxon>
        <taxon>Bifidobacteriaceae</taxon>
        <taxon>Aeriscardovia</taxon>
    </lineage>
</organism>
<keyword evidence="2" id="KW-0810">Translation regulation</keyword>
<dbReference type="GO" id="GO:0043023">
    <property type="term" value="F:ribosomal large subunit binding"/>
    <property type="evidence" value="ECO:0007669"/>
    <property type="project" value="TreeGrafter"/>
</dbReference>
<comment type="caution">
    <text evidence="3">The sequence shown here is derived from an EMBL/GenBank/DDBJ whole genome shotgun (WGS) entry which is preliminary data.</text>
</comment>
<comment type="subunit">
    <text evidence="2">Interacts with ribosomal protein uL14 (rplN).</text>
</comment>
<evidence type="ECO:0000313" key="3">
    <source>
        <dbReference type="EMBL" id="OZG55839.1"/>
    </source>
</evidence>
<dbReference type="SUPFAM" id="SSF81301">
    <property type="entry name" value="Nucleotidyltransferase"/>
    <property type="match status" value="1"/>
</dbReference>
<proteinExistence type="inferred from homology"/>
<comment type="similarity">
    <text evidence="1 2">Belongs to the Iojap/RsfS family.</text>
</comment>
<evidence type="ECO:0000313" key="4">
    <source>
        <dbReference type="Proteomes" id="UP000228976"/>
    </source>
</evidence>
<dbReference type="PANTHER" id="PTHR21043">
    <property type="entry name" value="IOJAP SUPERFAMILY ORTHOLOG"/>
    <property type="match status" value="1"/>
</dbReference>
<accession>A0A261F9J7</accession>
<dbReference type="AlphaFoldDB" id="A0A261F9J7"/>
<evidence type="ECO:0000256" key="1">
    <source>
        <dbReference type="ARBA" id="ARBA00010574"/>
    </source>
</evidence>
<dbReference type="InterPro" id="IPR043519">
    <property type="entry name" value="NT_sf"/>
</dbReference>